<keyword evidence="9" id="KW-1185">Reference proteome</keyword>
<keyword evidence="6 7" id="KW-0472">Membrane</keyword>
<sequence length="490" mass="51118">MAEEPHSGSDIARQAATGVMWMTAQTWLARAGSLVTIAILSRILAPEAFGLVAVATALLTLTYVLSDLGLSTYVVQAPRVDEATLTTAFWVSVAGGVILSLAVLAGAAPLADLLRVPEAAPIIRSMVAIIVLITLTSVPLALLRRRMAFRLLALQSSAGALLAQISAILAAVAGLGVWALVIQLLVGQIVTSAGSWISARWRPRVEFSRADFGVMVRYGANVVGTGLVSVARSWAETGIITAGLGIRELGYWSIAQRLVQTGTELSGSAVLPVSTVAFAKVNSSKRRLTAAHGKATAVAQTVVTPLMVFIAVSAAVLVPFVFGTEWFTSAALAPALALAAVLSFGNFVDRGLLDGAGAPGRWFVFSLLVAGLSILLTALSARHAVILVAYAALVTATVEMAGRWVLIGRFLGTGWLHIARPFIMVLPAASCSAAAGMLAMHLLRGAPPLVALAVTGLAMVGVHVLVTRLISPQVWSEMVALLPRRRPHDS</sequence>
<evidence type="ECO:0000256" key="4">
    <source>
        <dbReference type="ARBA" id="ARBA00022692"/>
    </source>
</evidence>
<gene>
    <name evidence="8" type="ORF">SAMN05443377_11813</name>
</gene>
<feature type="transmembrane region" description="Helical" evidence="7">
    <location>
        <begin position="87"/>
        <end position="110"/>
    </location>
</feature>
<dbReference type="EMBL" id="FOGZ01000018">
    <property type="protein sequence ID" value="SER91366.1"/>
    <property type="molecule type" value="Genomic_DNA"/>
</dbReference>
<dbReference type="AlphaFoldDB" id="A0A1H9T2L8"/>
<dbReference type="Pfam" id="PF13440">
    <property type="entry name" value="Polysacc_synt_3"/>
    <property type="match status" value="1"/>
</dbReference>
<dbReference type="RefSeq" id="WP_177170158.1">
    <property type="nucleotide sequence ID" value="NZ_FOGZ01000018.1"/>
</dbReference>
<protein>
    <submittedName>
        <fullName evidence="8">Membrane protein involved in the export of O-antigen and teichoic acid</fullName>
    </submittedName>
</protein>
<dbReference type="PANTHER" id="PTHR30250">
    <property type="entry name" value="PST FAMILY PREDICTED COLANIC ACID TRANSPORTER"/>
    <property type="match status" value="1"/>
</dbReference>
<reference evidence="8 9" key="1">
    <citation type="submission" date="2016-10" db="EMBL/GenBank/DDBJ databases">
        <authorList>
            <person name="de Groot N.N."/>
        </authorList>
    </citation>
    <scope>NUCLEOTIDE SEQUENCE [LARGE SCALE GENOMIC DNA]</scope>
    <source>
        <strain evidence="8 9">DSM 16859</strain>
    </source>
</reference>
<dbReference type="PANTHER" id="PTHR30250:SF10">
    <property type="entry name" value="LIPOPOLYSACCHARIDE BIOSYNTHESIS PROTEIN WZXC"/>
    <property type="match status" value="1"/>
</dbReference>
<proteinExistence type="inferred from homology"/>
<evidence type="ECO:0000313" key="8">
    <source>
        <dbReference type="EMBL" id="SER91366.1"/>
    </source>
</evidence>
<keyword evidence="4 7" id="KW-0812">Transmembrane</keyword>
<evidence type="ECO:0000256" key="6">
    <source>
        <dbReference type="ARBA" id="ARBA00023136"/>
    </source>
</evidence>
<feature type="transmembrane region" description="Helical" evidence="7">
    <location>
        <begin position="360"/>
        <end position="379"/>
    </location>
</feature>
<feature type="transmembrane region" description="Helical" evidence="7">
    <location>
        <begin position="418"/>
        <end position="443"/>
    </location>
</feature>
<feature type="transmembrane region" description="Helical" evidence="7">
    <location>
        <begin position="449"/>
        <end position="470"/>
    </location>
</feature>
<dbReference type="STRING" id="64702.SAMN05443377_11813"/>
<dbReference type="GO" id="GO:0005886">
    <property type="term" value="C:plasma membrane"/>
    <property type="evidence" value="ECO:0007669"/>
    <property type="project" value="UniProtKB-SubCell"/>
</dbReference>
<feature type="transmembrane region" description="Helical" evidence="7">
    <location>
        <begin position="122"/>
        <end position="142"/>
    </location>
</feature>
<comment type="similarity">
    <text evidence="2">Belongs to the polysaccharide synthase family.</text>
</comment>
<organism evidence="8 9">
    <name type="scientific">Propionibacterium cyclohexanicum</name>
    <dbReference type="NCBI Taxonomy" id="64702"/>
    <lineage>
        <taxon>Bacteria</taxon>
        <taxon>Bacillati</taxon>
        <taxon>Actinomycetota</taxon>
        <taxon>Actinomycetes</taxon>
        <taxon>Propionibacteriales</taxon>
        <taxon>Propionibacteriaceae</taxon>
        <taxon>Propionibacterium</taxon>
    </lineage>
</organism>
<feature type="transmembrane region" description="Helical" evidence="7">
    <location>
        <begin position="295"/>
        <end position="320"/>
    </location>
</feature>
<dbReference type="InterPro" id="IPR050833">
    <property type="entry name" value="Poly_Biosynth_Transport"/>
</dbReference>
<evidence type="ECO:0000256" key="1">
    <source>
        <dbReference type="ARBA" id="ARBA00004651"/>
    </source>
</evidence>
<keyword evidence="3" id="KW-1003">Cell membrane</keyword>
<comment type="subcellular location">
    <subcellularLocation>
        <location evidence="1">Cell membrane</location>
        <topology evidence="1">Multi-pass membrane protein</topology>
    </subcellularLocation>
</comment>
<evidence type="ECO:0000256" key="3">
    <source>
        <dbReference type="ARBA" id="ARBA00022475"/>
    </source>
</evidence>
<feature type="transmembrane region" description="Helical" evidence="7">
    <location>
        <begin position="51"/>
        <end position="75"/>
    </location>
</feature>
<dbReference type="Proteomes" id="UP000198815">
    <property type="component" value="Unassembled WGS sequence"/>
</dbReference>
<name>A0A1H9T2L8_9ACTN</name>
<accession>A0A1H9T2L8</accession>
<evidence type="ECO:0000256" key="5">
    <source>
        <dbReference type="ARBA" id="ARBA00022989"/>
    </source>
</evidence>
<evidence type="ECO:0000256" key="2">
    <source>
        <dbReference type="ARBA" id="ARBA00007430"/>
    </source>
</evidence>
<evidence type="ECO:0000313" key="9">
    <source>
        <dbReference type="Proteomes" id="UP000198815"/>
    </source>
</evidence>
<feature type="transmembrane region" description="Helical" evidence="7">
    <location>
        <begin position="385"/>
        <end position="406"/>
    </location>
</feature>
<feature type="transmembrane region" description="Helical" evidence="7">
    <location>
        <begin position="326"/>
        <end position="348"/>
    </location>
</feature>
<evidence type="ECO:0000256" key="7">
    <source>
        <dbReference type="SAM" id="Phobius"/>
    </source>
</evidence>
<keyword evidence="5 7" id="KW-1133">Transmembrane helix</keyword>